<name>A0ABZ2PBM4_9BRAD</name>
<organism evidence="3 4">
    <name type="scientific">Bradyrhizobium septentrionale</name>
    <dbReference type="NCBI Taxonomy" id="1404411"/>
    <lineage>
        <taxon>Bacteria</taxon>
        <taxon>Pseudomonadati</taxon>
        <taxon>Pseudomonadota</taxon>
        <taxon>Alphaproteobacteria</taxon>
        <taxon>Hyphomicrobiales</taxon>
        <taxon>Nitrobacteraceae</taxon>
        <taxon>Bradyrhizobium</taxon>
    </lineage>
</organism>
<feature type="transmembrane region" description="Helical" evidence="2">
    <location>
        <begin position="46"/>
        <end position="71"/>
    </location>
</feature>
<keyword evidence="2" id="KW-0812">Transmembrane</keyword>
<sequence>MEIDMSQSSTATTTIVHRPFGGLDGYRVVTDRASRVVVHAFPLADLAAVAAAGLLAGGCTYVLAGGGLAYIGESGRPMRRLAEHAADSAKAFATDAFVIGGCDGAAFDKSIGLDFQFRLTKQAVEAGSIAVTKGANPVRPELPAADRSTHDRIYADALRLLHDAGCGIFAPTGPTGGPGAPPPPSPPDAPSPPPPEAAPADAADNGPMAIGVSAMPVDGESFELRYCNLWARGYRSGARFVVAAGSEIRTNTNGSVDAITRKRREELFRAGVVATIPGVSDRRRLVVDVAFATESIAAKITCGAHTAPPWTPIAARAVVLSA</sequence>
<keyword evidence="2" id="KW-0472">Membrane</keyword>
<dbReference type="EMBL" id="CP147712">
    <property type="protein sequence ID" value="WXC84718.1"/>
    <property type="molecule type" value="Genomic_DNA"/>
</dbReference>
<keyword evidence="4" id="KW-1185">Reference proteome</keyword>
<dbReference type="Proteomes" id="UP001432046">
    <property type="component" value="Plasmid pBs5S5b"/>
</dbReference>
<reference evidence="3" key="1">
    <citation type="journal article" date="2021" name="Int. J. Syst. Evol. Microbiol.">
        <title>Bradyrhizobium septentrionale sp. nov. (sv. septentrionale) and Bradyrhizobium quebecense sp. nov. (sv. septentrionale) associated with legumes native to Canada possess rearranged symbiosis genes and numerous insertion sequences.</title>
        <authorList>
            <person name="Bromfield E.S.P."/>
            <person name="Cloutier S."/>
        </authorList>
    </citation>
    <scope>NUCLEOTIDE SEQUENCE</scope>
    <source>
        <strain evidence="3">5S5</strain>
    </source>
</reference>
<dbReference type="RefSeq" id="WP_338835130.1">
    <property type="nucleotide sequence ID" value="NZ_CP147712.1"/>
</dbReference>
<keyword evidence="2" id="KW-1133">Transmembrane helix</keyword>
<feature type="compositionally biased region" description="Pro residues" evidence="1">
    <location>
        <begin position="179"/>
        <end position="197"/>
    </location>
</feature>
<evidence type="ECO:0000256" key="2">
    <source>
        <dbReference type="SAM" id="Phobius"/>
    </source>
</evidence>
<feature type="compositionally biased region" description="Low complexity" evidence="1">
    <location>
        <begin position="198"/>
        <end position="207"/>
    </location>
</feature>
<proteinExistence type="predicted"/>
<protein>
    <recommendedName>
        <fullName evidence="5">GIY-YIG domain-containing protein</fullName>
    </recommendedName>
</protein>
<evidence type="ECO:0000256" key="1">
    <source>
        <dbReference type="SAM" id="MobiDB-lite"/>
    </source>
</evidence>
<reference evidence="3" key="2">
    <citation type="submission" date="2024-03" db="EMBL/GenBank/DDBJ databases">
        <authorList>
            <person name="Bromfield E.S.P."/>
            <person name="Cloutier S."/>
        </authorList>
    </citation>
    <scope>NUCLEOTIDE SEQUENCE</scope>
    <source>
        <strain evidence="3">5S5</strain>
        <plasmid evidence="3">pBs5S5b</plasmid>
    </source>
</reference>
<keyword evidence="3" id="KW-0614">Plasmid</keyword>
<accession>A0ABZ2PBM4</accession>
<evidence type="ECO:0000313" key="4">
    <source>
        <dbReference type="Proteomes" id="UP001432046"/>
    </source>
</evidence>
<geneLocation type="plasmid" evidence="3 4">
    <name>pBs5S5b</name>
</geneLocation>
<feature type="region of interest" description="Disordered" evidence="1">
    <location>
        <begin position="170"/>
        <end position="210"/>
    </location>
</feature>
<gene>
    <name evidence="3" type="ORF">WDK88_44645</name>
</gene>
<evidence type="ECO:0000313" key="3">
    <source>
        <dbReference type="EMBL" id="WXC84718.1"/>
    </source>
</evidence>
<evidence type="ECO:0008006" key="5">
    <source>
        <dbReference type="Google" id="ProtNLM"/>
    </source>
</evidence>